<keyword evidence="2" id="KW-1185">Reference proteome</keyword>
<dbReference type="OrthoDB" id="2360510at2759"/>
<proteinExistence type="predicted"/>
<feature type="non-terminal residue" evidence="1">
    <location>
        <position position="1"/>
    </location>
</feature>
<dbReference type="AlphaFoldDB" id="A0A9N9NXG8"/>
<feature type="non-terminal residue" evidence="1">
    <location>
        <position position="74"/>
    </location>
</feature>
<comment type="caution">
    <text evidence="1">The sequence shown here is derived from an EMBL/GenBank/DDBJ whole genome shotgun (WGS) entry which is preliminary data.</text>
</comment>
<evidence type="ECO:0000313" key="1">
    <source>
        <dbReference type="EMBL" id="CAG8765714.1"/>
    </source>
</evidence>
<reference evidence="1" key="1">
    <citation type="submission" date="2021-06" db="EMBL/GenBank/DDBJ databases">
        <authorList>
            <person name="Kallberg Y."/>
            <person name="Tangrot J."/>
            <person name="Rosling A."/>
        </authorList>
    </citation>
    <scope>NUCLEOTIDE SEQUENCE</scope>
    <source>
        <strain evidence="1">UK204</strain>
    </source>
</reference>
<evidence type="ECO:0000313" key="2">
    <source>
        <dbReference type="Proteomes" id="UP000789570"/>
    </source>
</evidence>
<organism evidence="1 2">
    <name type="scientific">Funneliformis caledonium</name>
    <dbReference type="NCBI Taxonomy" id="1117310"/>
    <lineage>
        <taxon>Eukaryota</taxon>
        <taxon>Fungi</taxon>
        <taxon>Fungi incertae sedis</taxon>
        <taxon>Mucoromycota</taxon>
        <taxon>Glomeromycotina</taxon>
        <taxon>Glomeromycetes</taxon>
        <taxon>Glomerales</taxon>
        <taxon>Glomeraceae</taxon>
        <taxon>Funneliformis</taxon>
    </lineage>
</organism>
<name>A0A9N9NXG8_9GLOM</name>
<dbReference type="EMBL" id="CAJVPQ010024898">
    <property type="protein sequence ID" value="CAG8765714.1"/>
    <property type="molecule type" value="Genomic_DNA"/>
</dbReference>
<protein>
    <submittedName>
        <fullName evidence="1">2004_t:CDS:1</fullName>
    </submittedName>
</protein>
<dbReference type="Proteomes" id="UP000789570">
    <property type="component" value="Unassembled WGS sequence"/>
</dbReference>
<sequence>SPFILTNIQNDEDENSKKIRSKGLSKKLDRNHPLFRDFYRASVDYLNSSAAILNKNLEFYNSIAYTVLKGDQEP</sequence>
<accession>A0A9N9NXG8</accession>
<gene>
    <name evidence="1" type="ORF">FCALED_LOCUS17215</name>
</gene>